<dbReference type="GO" id="GO:0005634">
    <property type="term" value="C:nucleus"/>
    <property type="evidence" value="ECO:0007669"/>
    <property type="project" value="UniProtKB-SubCell"/>
</dbReference>
<keyword evidence="1" id="KW-0866">Nonsense-mediated mRNA decay</keyword>
<dbReference type="InterPro" id="IPR045153">
    <property type="entry name" value="Est1/Ebs1-like"/>
</dbReference>
<protein>
    <recommendedName>
        <fullName evidence="1">Nonsense-mediated mRNA decay factor</fullName>
    </recommendedName>
</protein>
<dbReference type="Proteomes" id="UP000287124">
    <property type="component" value="Unassembled WGS sequence"/>
</dbReference>
<feature type="non-terminal residue" evidence="5">
    <location>
        <position position="1"/>
    </location>
</feature>
<evidence type="ECO:0000259" key="4">
    <source>
        <dbReference type="Pfam" id="PF10374"/>
    </source>
</evidence>
<accession>A0A430LHW4</accession>
<feature type="compositionally biased region" description="Low complexity" evidence="2">
    <location>
        <begin position="694"/>
        <end position="711"/>
    </location>
</feature>
<feature type="domain" description="Telomerase activating protein Est1-like N-terminal" evidence="4">
    <location>
        <begin position="107"/>
        <end position="256"/>
    </location>
</feature>
<evidence type="ECO:0000313" key="5">
    <source>
        <dbReference type="EMBL" id="RTE75325.1"/>
    </source>
</evidence>
<dbReference type="EMBL" id="MIKF01000190">
    <property type="protein sequence ID" value="RTE75325.1"/>
    <property type="molecule type" value="Genomic_DNA"/>
</dbReference>
<dbReference type="SUPFAM" id="SSF48452">
    <property type="entry name" value="TPR-like"/>
    <property type="match status" value="1"/>
</dbReference>
<evidence type="ECO:0000313" key="6">
    <source>
        <dbReference type="Proteomes" id="UP000287124"/>
    </source>
</evidence>
<feature type="compositionally biased region" description="Polar residues" evidence="2">
    <location>
        <begin position="879"/>
        <end position="891"/>
    </location>
</feature>
<feature type="region of interest" description="Disordered" evidence="2">
    <location>
        <begin position="650"/>
        <end position="713"/>
    </location>
</feature>
<evidence type="ECO:0000259" key="3">
    <source>
        <dbReference type="Pfam" id="PF10373"/>
    </source>
</evidence>
<dbReference type="Pfam" id="PF10373">
    <property type="entry name" value="EST1_DNA_bind"/>
    <property type="match status" value="1"/>
</dbReference>
<comment type="function">
    <text evidence="1">Plays a role in nonsense-mediated mRNA decay.</text>
</comment>
<keyword evidence="6" id="KW-1185">Reference proteome</keyword>
<dbReference type="PANTHER" id="PTHR15696:SF36">
    <property type="entry name" value="NONSENSE-MEDIATED MRNA DECAY FACTOR"/>
    <property type="match status" value="1"/>
</dbReference>
<feature type="compositionally biased region" description="Basic and acidic residues" evidence="2">
    <location>
        <begin position="133"/>
        <end position="172"/>
    </location>
</feature>
<keyword evidence="1" id="KW-0539">Nucleus</keyword>
<reference evidence="5 6" key="1">
    <citation type="submission" date="2017-06" db="EMBL/GenBank/DDBJ databases">
        <title>Comparative genomic analysis of Ambrosia Fusariam Clade fungi.</title>
        <authorList>
            <person name="Stajich J.E."/>
            <person name="Carrillo J."/>
            <person name="Kijimoto T."/>
            <person name="Eskalen A."/>
            <person name="O'Donnell K."/>
            <person name="Kasson M."/>
        </authorList>
    </citation>
    <scope>NUCLEOTIDE SEQUENCE [LARGE SCALE GENOMIC DNA]</scope>
    <source>
        <strain evidence="5 6">UCR1854</strain>
    </source>
</reference>
<dbReference type="PANTHER" id="PTHR15696">
    <property type="entry name" value="SMG-7 SUPPRESSOR WITH MORPHOLOGICAL EFFECT ON GENITALIA PROTEIN 7"/>
    <property type="match status" value="1"/>
</dbReference>
<comment type="caution">
    <text evidence="5">The sequence shown here is derived from an EMBL/GenBank/DDBJ whole genome shotgun (WGS) entry which is preliminary data.</text>
</comment>
<dbReference type="Pfam" id="PF10374">
    <property type="entry name" value="EST1"/>
    <property type="match status" value="1"/>
</dbReference>
<evidence type="ECO:0000256" key="1">
    <source>
        <dbReference type="RuleBase" id="RU369098"/>
    </source>
</evidence>
<organism evidence="5 6">
    <name type="scientific">Fusarium euwallaceae</name>
    <dbReference type="NCBI Taxonomy" id="1147111"/>
    <lineage>
        <taxon>Eukaryota</taxon>
        <taxon>Fungi</taxon>
        <taxon>Dikarya</taxon>
        <taxon>Ascomycota</taxon>
        <taxon>Pezizomycotina</taxon>
        <taxon>Sordariomycetes</taxon>
        <taxon>Hypocreomycetidae</taxon>
        <taxon>Hypocreales</taxon>
        <taxon>Nectriaceae</taxon>
        <taxon>Fusarium</taxon>
        <taxon>Fusarium solani species complex</taxon>
    </lineage>
</organism>
<dbReference type="InterPro" id="IPR019458">
    <property type="entry name" value="Est1-like_N"/>
</dbReference>
<feature type="domain" description="DNA/RNA-binding" evidence="3">
    <location>
        <begin position="267"/>
        <end position="545"/>
    </location>
</feature>
<evidence type="ECO:0000256" key="2">
    <source>
        <dbReference type="SAM" id="MobiDB-lite"/>
    </source>
</evidence>
<feature type="region of interest" description="Disordered" evidence="2">
    <location>
        <begin position="132"/>
        <end position="172"/>
    </location>
</feature>
<dbReference type="InterPro" id="IPR011990">
    <property type="entry name" value="TPR-like_helical_dom_sf"/>
</dbReference>
<feature type="compositionally biased region" description="Basic and acidic residues" evidence="2">
    <location>
        <begin position="660"/>
        <end position="673"/>
    </location>
</feature>
<dbReference type="Gene3D" id="1.25.40.10">
    <property type="entry name" value="Tetratricopeptide repeat domain"/>
    <property type="match status" value="1"/>
</dbReference>
<gene>
    <name evidence="5" type="ORF">BHE90_010232</name>
</gene>
<dbReference type="AlphaFoldDB" id="A0A430LHW4"/>
<sequence>LPRSPSFPADFADHRKSPNFATMEAAAAQASTPEHADLSAKARHTWRTALKLRKLLTKQLEKLPKDNNAGVDIAQFEAIDSQLEKFRLACVQTIYLDFEYAVAERTDHAMWTVHTSINNEYRRTLGRLRHLAQHSDKHRADKTASDKRNGEKPKGDKQSTPKQQKNDRRNVEKRKLGEKYTHFLHVAQEFYKGYVQRLSARYDIVELKRIAQGIEVDGSPSSDVISPVPSQIYPLVLNSCHYTLICLGDLARYYVQSGLRKSSYRTALAYYSLAYDLKSDSGFPFHQMGIISLEEGKDLDVVYYFYRSIATADPHPNARQNLESKFKTILQPDKNPSKKQTRGPSDAFVTWFTKLHASYYRDEVMSHSSELEREVLHRLDMASKSASHTQVLFKMSLINMSSYYVATQKFTESQTPATSRFCQHTLRLNSQFILAFCAALESELTEIVSRESHESEDPSTAKSSPTITSLLPLLRIYGMWLAARRHEIFAAGDALGAVLPDMVKALSKVFSLLCNDTYTQENLASCPYLLAEDVDTQGLLPLSKEQVPLACRSYFHENDTLKPRLPSQESRLDSFQEMLARILDILRCAYFLAEDNLCPLTYRVSERGLVFEYQDVPVANNVPVINNAPVMNNAPEPMSIVNSPVRELKVNAKNPGRQRTASDNRQPDNRQTENRPPANDGARSVSLTSPQPPVQAQAQPPQAQPRVPSPAHSESTFILGMLTPFLKPPISDATQSSHRSSDETSYGMHSATANEVFGMIQQPEPSPTGSITSGKLKPLPWDWVYTPTPHKATGPSAIACKDVFDGPVSPNFSSRELPRATVSTLEDPFANTSPQQLPMNLTPRVASGMMGSPRASVADEAAHRNNLLQSFVSTSAPRTSTFSQWGQNSSRIPKETVPSSYGHHQAFNGYPISSASAFSHPSSLYQGTPANGAVYGMPSGGYMDMSQYNRTQTQESMAVPSARRFQMDETALNYDAAILQAAFHDNK</sequence>
<feature type="region of interest" description="Disordered" evidence="2">
    <location>
        <begin position="879"/>
        <end position="899"/>
    </location>
</feature>
<feature type="region of interest" description="Disordered" evidence="2">
    <location>
        <begin position="728"/>
        <end position="747"/>
    </location>
</feature>
<dbReference type="InterPro" id="IPR018834">
    <property type="entry name" value="DNA/RNA-bd_Est1-type"/>
</dbReference>
<dbReference type="GO" id="GO:0000184">
    <property type="term" value="P:nuclear-transcribed mRNA catabolic process, nonsense-mediated decay"/>
    <property type="evidence" value="ECO:0007669"/>
    <property type="project" value="UniProtKB-KW"/>
</dbReference>
<name>A0A430LHW4_9HYPO</name>
<proteinExistence type="predicted"/>
<comment type="subcellular location">
    <subcellularLocation>
        <location evidence="1">Nucleus</location>
    </subcellularLocation>
</comment>